<dbReference type="InterPro" id="IPR006190">
    <property type="entry name" value="SAF_AFP_Neu5Ac"/>
</dbReference>
<dbReference type="Pfam" id="PF03102">
    <property type="entry name" value="NeuB"/>
    <property type="match status" value="1"/>
</dbReference>
<feature type="domain" description="AFP-like" evidence="1">
    <location>
        <begin position="297"/>
        <end position="355"/>
    </location>
</feature>
<dbReference type="SUPFAM" id="SSF51269">
    <property type="entry name" value="AFP III-like domain"/>
    <property type="match status" value="1"/>
</dbReference>
<dbReference type="SUPFAM" id="SSF51569">
    <property type="entry name" value="Aldolase"/>
    <property type="match status" value="1"/>
</dbReference>
<dbReference type="PROSITE" id="PS50844">
    <property type="entry name" value="AFP_LIKE"/>
    <property type="match status" value="1"/>
</dbReference>
<dbReference type="GO" id="GO:0050462">
    <property type="term" value="F:N-acetylneuraminate synthase activity"/>
    <property type="evidence" value="ECO:0007669"/>
    <property type="project" value="UniProtKB-EC"/>
</dbReference>
<dbReference type="SMART" id="SM00858">
    <property type="entry name" value="SAF"/>
    <property type="match status" value="1"/>
</dbReference>
<dbReference type="EMBL" id="JAGGJV010000002">
    <property type="protein sequence ID" value="MBP1857792.1"/>
    <property type="molecule type" value="Genomic_DNA"/>
</dbReference>
<dbReference type="PANTHER" id="PTHR42966">
    <property type="entry name" value="N-ACETYLNEURAMINATE SYNTHASE"/>
    <property type="match status" value="1"/>
</dbReference>
<dbReference type="Gene3D" id="3.90.1210.10">
    <property type="entry name" value="Antifreeze-like/N-acetylneuraminic acid synthase C-terminal domain"/>
    <property type="match status" value="1"/>
</dbReference>
<keyword evidence="3" id="KW-1185">Reference proteome</keyword>
<name>A0ABS4EIN8_9HYPH</name>
<dbReference type="NCBIfam" id="TIGR03586">
    <property type="entry name" value="PseI"/>
    <property type="match status" value="1"/>
</dbReference>
<comment type="caution">
    <text evidence="2">The sequence shown here is derived from an EMBL/GenBank/DDBJ whole genome shotgun (WGS) entry which is preliminary data.</text>
</comment>
<gene>
    <name evidence="2" type="ORF">J2Z75_001288</name>
</gene>
<dbReference type="RefSeq" id="WP_209849409.1">
    <property type="nucleotide sequence ID" value="NZ_JAGGJV010000002.1"/>
</dbReference>
<organism evidence="2 3">
    <name type="scientific">Rhizobium herbae</name>
    <dbReference type="NCBI Taxonomy" id="508661"/>
    <lineage>
        <taxon>Bacteria</taxon>
        <taxon>Pseudomonadati</taxon>
        <taxon>Pseudomonadota</taxon>
        <taxon>Alphaproteobacteria</taxon>
        <taxon>Hyphomicrobiales</taxon>
        <taxon>Rhizobiaceae</taxon>
        <taxon>Rhizobium/Agrobacterium group</taxon>
        <taxon>Rhizobium</taxon>
    </lineage>
</organism>
<evidence type="ECO:0000259" key="1">
    <source>
        <dbReference type="PROSITE" id="PS50844"/>
    </source>
</evidence>
<dbReference type="InterPro" id="IPR013974">
    <property type="entry name" value="SAF"/>
</dbReference>
<dbReference type="EC" id="2.5.1.56" evidence="2"/>
<dbReference type="Pfam" id="PF08666">
    <property type="entry name" value="SAF"/>
    <property type="match status" value="1"/>
</dbReference>
<dbReference type="InterPro" id="IPR036732">
    <property type="entry name" value="AFP_Neu5c_C_sf"/>
</dbReference>
<sequence length="357" mass="38311">MLTLKEELGAAHGLKADGSPFIIAEMSGNHNASLQRALEIVDAAAATGAHALKIQTFTADSMTLDLDEGEFSIRDPKSLWAGRRLYDLYEEAKTPAEWHKPIFDRAREKGILCFSTPFSEDAVELLESLNAPCYKIASFEAVDLPLIKAVASTGKPMIISTGMATVVEIAEAVEAAMSAGCTNLTLLKCTSSYPASPENTNLLTIPQIKATFGCNVGLSDHTLGIGVSVAAIALGASVIEKHFIIDRSEGGVDSAFSLEPGEFTSLVDETERAYQALGRIHFGGTASEQAGRKKRRSLYIGEDLKAGDILTPSSLRRIRPGSGLAPKYYEMLLGRRVGRNVSRGTPMSWDLLEGEDS</sequence>
<dbReference type="InterPro" id="IPR051690">
    <property type="entry name" value="PseI-like"/>
</dbReference>
<reference evidence="2 3" key="1">
    <citation type="submission" date="2021-03" db="EMBL/GenBank/DDBJ databases">
        <title>Genomic Encyclopedia of Type Strains, Phase IV (KMG-IV): sequencing the most valuable type-strain genomes for metagenomic binning, comparative biology and taxonomic classification.</title>
        <authorList>
            <person name="Goeker M."/>
        </authorList>
    </citation>
    <scope>NUCLEOTIDE SEQUENCE [LARGE SCALE GENOMIC DNA]</scope>
    <source>
        <strain evidence="2 3">DSM 26427</strain>
    </source>
</reference>
<dbReference type="InterPro" id="IPR013132">
    <property type="entry name" value="PseI/NeuA/B-like_N"/>
</dbReference>
<keyword evidence="2" id="KW-0808">Transferase</keyword>
<evidence type="ECO:0000313" key="3">
    <source>
        <dbReference type="Proteomes" id="UP000823786"/>
    </source>
</evidence>
<dbReference type="InterPro" id="IPR013785">
    <property type="entry name" value="Aldolase_TIM"/>
</dbReference>
<dbReference type="Proteomes" id="UP000823786">
    <property type="component" value="Unassembled WGS sequence"/>
</dbReference>
<dbReference type="Gene3D" id="3.20.20.70">
    <property type="entry name" value="Aldolase class I"/>
    <property type="match status" value="1"/>
</dbReference>
<dbReference type="CDD" id="cd11615">
    <property type="entry name" value="SAF_NeuB_like"/>
    <property type="match status" value="1"/>
</dbReference>
<dbReference type="InterPro" id="IPR020030">
    <property type="entry name" value="Pseudaminic_synth_PseI"/>
</dbReference>
<dbReference type="PANTHER" id="PTHR42966:SF2">
    <property type="entry name" value="PSEUDAMINIC ACID SYNTHASE"/>
    <property type="match status" value="1"/>
</dbReference>
<evidence type="ECO:0000313" key="2">
    <source>
        <dbReference type="EMBL" id="MBP1857792.1"/>
    </source>
</evidence>
<protein>
    <submittedName>
        <fullName evidence="2">N-acetylneuraminate synthase</fullName>
        <ecNumber evidence="2">2.5.1.56</ecNumber>
    </submittedName>
</protein>
<proteinExistence type="predicted"/>
<accession>A0ABS4EIN8</accession>
<dbReference type="InterPro" id="IPR057736">
    <property type="entry name" value="SAF_PseI/NeuA/NeuB"/>
</dbReference>